<protein>
    <submittedName>
        <fullName evidence="1">Uncharacterized protein</fullName>
    </submittedName>
</protein>
<evidence type="ECO:0000313" key="1">
    <source>
        <dbReference type="EMBL" id="SEI18860.1"/>
    </source>
</evidence>
<dbReference type="STRING" id="501024.RTCCBAU85039_6028"/>
<keyword evidence="4" id="KW-1185">Reference proteome</keyword>
<reference evidence="2 4" key="3">
    <citation type="submission" date="2016-10" db="EMBL/GenBank/DDBJ databases">
        <authorList>
            <person name="Varghese N."/>
            <person name="Submissions S."/>
        </authorList>
    </citation>
    <scope>NUCLEOTIDE SEQUENCE [LARGE SCALE GENOMIC DNA]</scope>
    <source>
        <strain evidence="2 4">CGMCC 1.7071</strain>
    </source>
</reference>
<organism evidence="1 3">
    <name type="scientific">Rhizobium tibeticum</name>
    <dbReference type="NCBI Taxonomy" id="501024"/>
    <lineage>
        <taxon>Bacteria</taxon>
        <taxon>Pseudomonadati</taxon>
        <taxon>Pseudomonadota</taxon>
        <taxon>Alphaproteobacteria</taxon>
        <taxon>Hyphomicrobiales</taxon>
        <taxon>Rhizobiaceae</taxon>
        <taxon>Rhizobium/Agrobacterium group</taxon>
        <taxon>Rhizobium</taxon>
    </lineage>
</organism>
<sequence>MGTTTTRIAVMSFTPAARTIAHGLSLDASYFPLPAAEVAIGPDAWPEALSHRRTSPSVNHLRAWLIGSAVFVDEVSVSVCAFHINV</sequence>
<reference evidence="3" key="1">
    <citation type="submission" date="2016-10" db="EMBL/GenBank/DDBJ databases">
        <authorList>
            <person name="Wibberg D."/>
        </authorList>
    </citation>
    <scope>NUCLEOTIDE SEQUENCE [LARGE SCALE GENOMIC DNA]</scope>
</reference>
<proteinExistence type="predicted"/>
<dbReference type="EMBL" id="FOCV01000042">
    <property type="protein sequence ID" value="SEP14365.1"/>
    <property type="molecule type" value="Genomic_DNA"/>
</dbReference>
<gene>
    <name evidence="1" type="ORF">RTCCBAU85039_6028</name>
    <name evidence="2" type="ORF">SAMN05216228_104225</name>
</gene>
<evidence type="ECO:0000313" key="3">
    <source>
        <dbReference type="Proteomes" id="UP000183063"/>
    </source>
</evidence>
<reference evidence="1" key="2">
    <citation type="submission" date="2016-10" db="EMBL/GenBank/DDBJ databases">
        <authorList>
            <person name="de Groot N.N."/>
        </authorList>
    </citation>
    <scope>NUCLEOTIDE SEQUENCE [LARGE SCALE GENOMIC DNA]</scope>
    <source>
        <strain evidence="1">CCBAU85039</strain>
    </source>
</reference>
<dbReference type="Proteomes" id="UP000183063">
    <property type="component" value="Unassembled WGS sequence"/>
</dbReference>
<name>A0A1H8VG48_9HYPH</name>
<dbReference type="EMBL" id="FNXB01000053">
    <property type="protein sequence ID" value="SEI18860.1"/>
    <property type="molecule type" value="Genomic_DNA"/>
</dbReference>
<evidence type="ECO:0000313" key="2">
    <source>
        <dbReference type="EMBL" id="SEP14365.1"/>
    </source>
</evidence>
<accession>A0A1H8VG48</accession>
<dbReference type="Proteomes" id="UP000198939">
    <property type="component" value="Unassembled WGS sequence"/>
</dbReference>
<dbReference type="AlphaFoldDB" id="A0A1H8VG48"/>
<evidence type="ECO:0000313" key="4">
    <source>
        <dbReference type="Proteomes" id="UP000198939"/>
    </source>
</evidence>